<name>A0A383WA35_TETOB</name>
<keyword evidence="3" id="KW-0472">Membrane</keyword>
<evidence type="ECO:0000259" key="4">
    <source>
        <dbReference type="Pfam" id="PF09335"/>
    </source>
</evidence>
<dbReference type="InterPro" id="IPR032816">
    <property type="entry name" value="VTT_dom"/>
</dbReference>
<dbReference type="PANTHER" id="PTHR46431:SF5">
    <property type="entry name" value="EXPRESSED PROTEIN"/>
    <property type="match status" value="1"/>
</dbReference>
<feature type="transmembrane region" description="Helical" evidence="3">
    <location>
        <begin position="155"/>
        <end position="177"/>
    </location>
</feature>
<feature type="coiled-coil region" evidence="1">
    <location>
        <begin position="302"/>
        <end position="334"/>
    </location>
</feature>
<evidence type="ECO:0000313" key="5">
    <source>
        <dbReference type="EMBL" id="SZX73556.1"/>
    </source>
</evidence>
<reference evidence="5 6" key="1">
    <citation type="submission" date="2016-10" db="EMBL/GenBank/DDBJ databases">
        <authorList>
            <person name="Cai Z."/>
        </authorList>
    </citation>
    <scope>NUCLEOTIDE SEQUENCE [LARGE SCALE GENOMIC DNA]</scope>
</reference>
<dbReference type="STRING" id="3088.A0A383WA35"/>
<feature type="compositionally biased region" description="Low complexity" evidence="2">
    <location>
        <begin position="406"/>
        <end position="460"/>
    </location>
</feature>
<feature type="domain" description="VTT" evidence="4">
    <location>
        <begin position="142"/>
        <end position="262"/>
    </location>
</feature>
<dbReference type="Pfam" id="PF09335">
    <property type="entry name" value="VTT_dom"/>
    <property type="match status" value="1"/>
</dbReference>
<keyword evidence="6" id="KW-1185">Reference proteome</keyword>
<feature type="transmembrane region" description="Helical" evidence="3">
    <location>
        <begin position="123"/>
        <end position="149"/>
    </location>
</feature>
<keyword evidence="3" id="KW-0812">Transmembrane</keyword>
<evidence type="ECO:0000313" key="6">
    <source>
        <dbReference type="Proteomes" id="UP000256970"/>
    </source>
</evidence>
<keyword evidence="3" id="KW-1133">Transmembrane helix</keyword>
<feature type="transmembrane region" description="Helical" evidence="3">
    <location>
        <begin position="81"/>
        <end position="103"/>
    </location>
</feature>
<evidence type="ECO:0000256" key="3">
    <source>
        <dbReference type="SAM" id="Phobius"/>
    </source>
</evidence>
<organism evidence="5 6">
    <name type="scientific">Tetradesmus obliquus</name>
    <name type="common">Green alga</name>
    <name type="synonym">Acutodesmus obliquus</name>
    <dbReference type="NCBI Taxonomy" id="3088"/>
    <lineage>
        <taxon>Eukaryota</taxon>
        <taxon>Viridiplantae</taxon>
        <taxon>Chlorophyta</taxon>
        <taxon>core chlorophytes</taxon>
        <taxon>Chlorophyceae</taxon>
        <taxon>CS clade</taxon>
        <taxon>Sphaeropleales</taxon>
        <taxon>Scenedesmaceae</taxon>
        <taxon>Tetradesmus</taxon>
    </lineage>
</organism>
<dbReference type="EMBL" id="FNXT01001193">
    <property type="protein sequence ID" value="SZX73556.1"/>
    <property type="molecule type" value="Genomic_DNA"/>
</dbReference>
<proteinExistence type="predicted"/>
<feature type="region of interest" description="Disordered" evidence="2">
    <location>
        <begin position="31"/>
        <end position="59"/>
    </location>
</feature>
<keyword evidence="1" id="KW-0175">Coiled coil</keyword>
<sequence>MGAISSDAGQQGSSNAQALRFEALEHADAAGYHRQDRDQQGPTVAARESSSDAEPKPKGFRAKLHQVTCAPSGTAQKIMCAFFWIAVIVASGVMFAIIFPRFIEHVVTPFIALLRRKLTPMQIAAVIFAAIVILPFSLVMSGMPFVWLAGIVFDYWLALLIVMAASAVGMSLQYWLARYIFHERIERFLQRSPKRHGLAVTLRAVDMAGPWKVVALLRLGPFPYHWLNYALGLCPSIKYPVYIICSVVTELLPRGLQVFFGRSMETLADLLRGRVRNPGVAVYNVVVLLLGIVLVVLSVVYSKRLLRKLEAEELAKEQAEAAAAAAAADDVEAAQSGGSADGAAPAVADKLQTALPLQIEGKLQGNGSSSAAARSAAAAAMRPGSAGSCSQDGDLQVIVADASAVPNSSSLTRTPSSNSWIRAGADNNNNNEASSESGSSGSLMSRMSSAASFRRLLSGRQQPSAPAASDANNLL</sequence>
<feature type="transmembrane region" description="Helical" evidence="3">
    <location>
        <begin position="281"/>
        <end position="301"/>
    </location>
</feature>
<accession>A0A383WA35</accession>
<protein>
    <recommendedName>
        <fullName evidence="4">VTT domain-containing protein</fullName>
    </recommendedName>
</protein>
<gene>
    <name evidence="5" type="ORF">BQ4739_LOCUS13818</name>
</gene>
<evidence type="ECO:0000256" key="2">
    <source>
        <dbReference type="SAM" id="MobiDB-lite"/>
    </source>
</evidence>
<dbReference type="Proteomes" id="UP000256970">
    <property type="component" value="Unassembled WGS sequence"/>
</dbReference>
<dbReference type="PANTHER" id="PTHR46431">
    <property type="entry name" value="EXPRESSED PROTEIN"/>
    <property type="match status" value="1"/>
</dbReference>
<dbReference type="AlphaFoldDB" id="A0A383WA35"/>
<feature type="region of interest" description="Disordered" evidence="2">
    <location>
        <begin position="406"/>
        <end position="475"/>
    </location>
</feature>
<evidence type="ECO:0000256" key="1">
    <source>
        <dbReference type="SAM" id="Coils"/>
    </source>
</evidence>